<dbReference type="SUPFAM" id="SSF54001">
    <property type="entry name" value="Cysteine proteinases"/>
    <property type="match status" value="1"/>
</dbReference>
<proteinExistence type="predicted"/>
<dbReference type="RefSeq" id="WP_202655868.1">
    <property type="nucleotide sequence ID" value="NZ_JAESWB010000362.1"/>
</dbReference>
<dbReference type="Gene3D" id="3.10.620.30">
    <property type="match status" value="1"/>
</dbReference>
<dbReference type="Proteomes" id="UP000623967">
    <property type="component" value="Unassembled WGS sequence"/>
</dbReference>
<organism evidence="3 4">
    <name type="scientific">Neobacillus paridis</name>
    <dbReference type="NCBI Taxonomy" id="2803862"/>
    <lineage>
        <taxon>Bacteria</taxon>
        <taxon>Bacillati</taxon>
        <taxon>Bacillota</taxon>
        <taxon>Bacilli</taxon>
        <taxon>Bacillales</taxon>
        <taxon>Bacillaceae</taxon>
        <taxon>Neobacillus</taxon>
    </lineage>
</organism>
<evidence type="ECO:0000313" key="3">
    <source>
        <dbReference type="EMBL" id="MBL4954624.1"/>
    </source>
</evidence>
<dbReference type="InterPro" id="IPR038765">
    <property type="entry name" value="Papain-like_cys_pep_sf"/>
</dbReference>
<feature type="transmembrane region" description="Helical" evidence="1">
    <location>
        <begin position="318"/>
        <end position="337"/>
    </location>
</feature>
<sequence length="394" mass="45617">MKKSINIDYWYENTLFDKVELWMMLPKEGMNQSVKPKQVHRVPTEESLGYFILHKNDKIHLNFDVDWYNPKSYEVYLNNEEEKYYLRNTILSPINAEITALAMEITKGKNTKKDQARDIFEYIVNNFKYKYPPRSRGALSFLKAKEGDCGEFSFLFSSLCRSIGIPTRTIFGGWSNGKMNGHAWNEIFLEDIGWFSVDTSMANIQKNNRFSFLISNIRTMHWKKYFGQTEGQRIIFSKDAEIKLSPSYINCVEKSIIIKPLYINNTPFYWGQESLNGCAPYLQPAYVKFDGIFDPSSATIKTFNLIGNWKTKENGIRGILSSIKAMLIMPSLIVMVISLFWDILLLELIYKLGLISGFLCFILRKERTVVFSILLFLMILSILSTISQLSACSL</sequence>
<evidence type="ECO:0000256" key="1">
    <source>
        <dbReference type="SAM" id="Phobius"/>
    </source>
</evidence>
<feature type="domain" description="Transglutaminase-like" evidence="2">
    <location>
        <begin position="141"/>
        <end position="201"/>
    </location>
</feature>
<dbReference type="PANTHER" id="PTHR33490">
    <property type="entry name" value="BLR5614 PROTEIN-RELATED"/>
    <property type="match status" value="1"/>
</dbReference>
<dbReference type="EMBL" id="JAESWB010000362">
    <property type="protein sequence ID" value="MBL4954624.1"/>
    <property type="molecule type" value="Genomic_DNA"/>
</dbReference>
<accession>A0ABS1TTH5</accession>
<dbReference type="InterPro" id="IPR002931">
    <property type="entry name" value="Transglutaminase-like"/>
</dbReference>
<feature type="transmembrane region" description="Helical" evidence="1">
    <location>
        <begin position="370"/>
        <end position="391"/>
    </location>
</feature>
<dbReference type="Pfam" id="PF01841">
    <property type="entry name" value="Transglut_core"/>
    <property type="match status" value="1"/>
</dbReference>
<feature type="transmembrane region" description="Helical" evidence="1">
    <location>
        <begin position="343"/>
        <end position="363"/>
    </location>
</feature>
<dbReference type="SMART" id="SM00460">
    <property type="entry name" value="TGc"/>
    <property type="match status" value="1"/>
</dbReference>
<name>A0ABS1TTH5_9BACI</name>
<keyword evidence="1" id="KW-0812">Transmembrane</keyword>
<evidence type="ECO:0000313" key="4">
    <source>
        <dbReference type="Proteomes" id="UP000623967"/>
    </source>
</evidence>
<protein>
    <recommendedName>
        <fullName evidence="2">Transglutaminase-like domain-containing protein</fullName>
    </recommendedName>
</protein>
<keyword evidence="4" id="KW-1185">Reference proteome</keyword>
<reference evidence="3 4" key="1">
    <citation type="submission" date="2021-01" db="EMBL/GenBank/DDBJ databases">
        <title>Genome public.</title>
        <authorList>
            <person name="Liu C."/>
            <person name="Sun Q."/>
        </authorList>
    </citation>
    <scope>NUCLEOTIDE SEQUENCE [LARGE SCALE GENOMIC DNA]</scope>
    <source>
        <strain evidence="3 4">YIM B02564</strain>
    </source>
</reference>
<keyword evidence="1" id="KW-1133">Transmembrane helix</keyword>
<evidence type="ECO:0000259" key="2">
    <source>
        <dbReference type="SMART" id="SM00460"/>
    </source>
</evidence>
<dbReference type="PANTHER" id="PTHR33490:SF3">
    <property type="entry name" value="CONSERVED INTEGRAL MEMBRANE PROTEIN"/>
    <property type="match status" value="1"/>
</dbReference>
<comment type="caution">
    <text evidence="3">The sequence shown here is derived from an EMBL/GenBank/DDBJ whole genome shotgun (WGS) entry which is preliminary data.</text>
</comment>
<gene>
    <name evidence="3" type="ORF">JK635_20925</name>
</gene>
<keyword evidence="1" id="KW-0472">Membrane</keyword>